<dbReference type="SMART" id="SM00922">
    <property type="entry name" value="MR_MLE"/>
    <property type="match status" value="1"/>
</dbReference>
<dbReference type="InterPro" id="IPR034610">
    <property type="entry name" value="L-fuconate_dehydratase"/>
</dbReference>
<dbReference type="EC" id="4.2.1.68" evidence="3"/>
<dbReference type="InterPro" id="IPR013341">
    <property type="entry name" value="Mandelate_racemase_N_dom"/>
</dbReference>
<evidence type="ECO:0000256" key="1">
    <source>
        <dbReference type="ARBA" id="ARBA00001737"/>
    </source>
</evidence>
<dbReference type="PROSITE" id="PS00909">
    <property type="entry name" value="MR_MLE_2"/>
    <property type="match status" value="1"/>
</dbReference>
<dbReference type="AlphaFoldDB" id="A0A9X3SRV1"/>
<keyword evidence="5" id="KW-0460">Magnesium</keyword>
<evidence type="ECO:0000256" key="3">
    <source>
        <dbReference type="ARBA" id="ARBA00013142"/>
    </source>
</evidence>
<keyword evidence="6" id="KW-0456">Lyase</keyword>
<dbReference type="SFLD" id="SFLDG00179">
    <property type="entry name" value="mandelate_racemase"/>
    <property type="match status" value="1"/>
</dbReference>
<dbReference type="SFLD" id="SFLDF00111">
    <property type="entry name" value="L-fuconate_dehydratase"/>
    <property type="match status" value="1"/>
</dbReference>
<proteinExistence type="predicted"/>
<dbReference type="Gene3D" id="3.30.390.10">
    <property type="entry name" value="Enolase-like, N-terminal domain"/>
    <property type="match status" value="1"/>
</dbReference>
<dbReference type="InterPro" id="IPR013342">
    <property type="entry name" value="Mandelate_racemase_C"/>
</dbReference>
<comment type="cofactor">
    <cofactor evidence="2">
        <name>Mg(2+)</name>
        <dbReference type="ChEBI" id="CHEBI:18420"/>
    </cofactor>
</comment>
<dbReference type="GO" id="GO:0000287">
    <property type="term" value="F:magnesium ion binding"/>
    <property type="evidence" value="ECO:0007669"/>
    <property type="project" value="TreeGrafter"/>
</dbReference>
<dbReference type="RefSeq" id="WP_270112122.1">
    <property type="nucleotide sequence ID" value="NZ_JAPZVP010000019.1"/>
</dbReference>
<sequence length="442" mass="48488">MTEQIHGSQASPRTRIERLEVHDVRFPTATAGDGSDSINRADYSACYVELFTDGGPTGTGFTFTGGRGTEIVAQAVKAFAHLVTGKTVEEIFANPVEFSRSIIQEPQIRWLGPEKGATHMAVGAIVNAVWDLRAKLEGKPMWQLLAEMDSAELAAQIDYRHIEDELTPAEAEAILDEGRIGYEDRLKVLQNDGFPAYTTSVGWLGYDDDKVRALTEQAVAEGWTAAKMKVGSPDVADDVRRAGIIRDVLGPDRLLMMDANQIWSVPEAIGNMKHLAAFDPYWIEEPTHPDDILGHAKIAKAVNPIRVATGEVAANRVIFKQLLQAEAIQVCQIDACRVAGIPEVLATLLMAAKHGVDVCPHSGGVGLCEYVQHLGMFEYLRVGKTLEGRMIEYVDHLHEHYTDPVKVVDGRYRLPTQPGYSVTLKAESIAEYSFPNGPAWNA</sequence>
<accession>A0A9X3SRV1</accession>
<dbReference type="InterPro" id="IPR036849">
    <property type="entry name" value="Enolase-like_C_sf"/>
</dbReference>
<evidence type="ECO:0000256" key="4">
    <source>
        <dbReference type="ARBA" id="ARBA00022723"/>
    </source>
</evidence>
<dbReference type="PANTHER" id="PTHR13794:SF58">
    <property type="entry name" value="MITOCHONDRIAL ENOLASE SUPERFAMILY MEMBER 1"/>
    <property type="match status" value="1"/>
</dbReference>
<evidence type="ECO:0000256" key="2">
    <source>
        <dbReference type="ARBA" id="ARBA00001946"/>
    </source>
</evidence>
<dbReference type="InterPro" id="IPR018110">
    <property type="entry name" value="Mandel_Rmase/mucon_lact_enz_CS"/>
</dbReference>
<name>A0A9X3SRV1_9ACTN</name>
<dbReference type="SUPFAM" id="SSF54826">
    <property type="entry name" value="Enolase N-terminal domain-like"/>
    <property type="match status" value="1"/>
</dbReference>
<organism evidence="8 9">
    <name type="scientific">Glycomyces luteolus</name>
    <dbReference type="NCBI Taxonomy" id="2670330"/>
    <lineage>
        <taxon>Bacteria</taxon>
        <taxon>Bacillati</taxon>
        <taxon>Actinomycetota</taxon>
        <taxon>Actinomycetes</taxon>
        <taxon>Glycomycetales</taxon>
        <taxon>Glycomycetaceae</taxon>
        <taxon>Glycomyces</taxon>
    </lineage>
</organism>
<dbReference type="Gene3D" id="3.20.20.120">
    <property type="entry name" value="Enolase-like C-terminal domain"/>
    <property type="match status" value="1"/>
</dbReference>
<dbReference type="GO" id="GO:0016052">
    <property type="term" value="P:carbohydrate catabolic process"/>
    <property type="evidence" value="ECO:0007669"/>
    <property type="project" value="InterPro"/>
</dbReference>
<dbReference type="Proteomes" id="UP001146067">
    <property type="component" value="Unassembled WGS sequence"/>
</dbReference>
<dbReference type="InterPro" id="IPR029017">
    <property type="entry name" value="Enolase-like_N"/>
</dbReference>
<evidence type="ECO:0000259" key="7">
    <source>
        <dbReference type="SMART" id="SM00922"/>
    </source>
</evidence>
<dbReference type="Pfam" id="PF13378">
    <property type="entry name" value="MR_MLE_C"/>
    <property type="match status" value="1"/>
</dbReference>
<protein>
    <recommendedName>
        <fullName evidence="3">L-fuconate dehydratase</fullName>
        <ecNumber evidence="3">4.2.1.68</ecNumber>
    </recommendedName>
</protein>
<keyword evidence="9" id="KW-1185">Reference proteome</keyword>
<dbReference type="GO" id="GO:0050023">
    <property type="term" value="F:L-fuconate dehydratase activity"/>
    <property type="evidence" value="ECO:0007669"/>
    <property type="project" value="UniProtKB-EC"/>
</dbReference>
<comment type="catalytic activity">
    <reaction evidence="1">
        <text>L-fuconate = 2-dehydro-3-deoxy-L-fuconate + H2O</text>
        <dbReference type="Rhea" id="RHEA:22772"/>
        <dbReference type="ChEBI" id="CHEBI:15377"/>
        <dbReference type="ChEBI" id="CHEBI:21291"/>
        <dbReference type="ChEBI" id="CHEBI:37448"/>
        <dbReference type="EC" id="4.2.1.68"/>
    </reaction>
</comment>
<feature type="domain" description="Mandelate racemase/muconate lactonizing enzyme C-terminal" evidence="7">
    <location>
        <begin position="208"/>
        <end position="305"/>
    </location>
</feature>
<reference evidence="8" key="1">
    <citation type="submission" date="2022-12" db="EMBL/GenBank/DDBJ databases">
        <title>Gycomyces niveus sp.nov.,a novel actinomycete isolated from soil in Shouguan.</title>
        <authorList>
            <person name="Yang X."/>
        </authorList>
    </citation>
    <scope>NUCLEOTIDE SEQUENCE</scope>
    <source>
        <strain evidence="8">NEAU-A15</strain>
    </source>
</reference>
<dbReference type="SFLD" id="SFLDS00001">
    <property type="entry name" value="Enolase"/>
    <property type="match status" value="1"/>
</dbReference>
<dbReference type="InterPro" id="IPR029065">
    <property type="entry name" value="Enolase_C-like"/>
</dbReference>
<comment type="caution">
    <text evidence="8">The sequence shown here is derived from an EMBL/GenBank/DDBJ whole genome shotgun (WGS) entry which is preliminary data.</text>
</comment>
<dbReference type="GO" id="GO:0009063">
    <property type="term" value="P:amino acid catabolic process"/>
    <property type="evidence" value="ECO:0007669"/>
    <property type="project" value="InterPro"/>
</dbReference>
<keyword evidence="4" id="KW-0479">Metal-binding</keyword>
<dbReference type="EMBL" id="JAPZVP010000019">
    <property type="protein sequence ID" value="MDA1362082.1"/>
    <property type="molecule type" value="Genomic_DNA"/>
</dbReference>
<dbReference type="Pfam" id="PF02746">
    <property type="entry name" value="MR_MLE_N"/>
    <property type="match status" value="1"/>
</dbReference>
<evidence type="ECO:0000256" key="5">
    <source>
        <dbReference type="ARBA" id="ARBA00022842"/>
    </source>
</evidence>
<gene>
    <name evidence="8" type="ORF">O1R50_20820</name>
</gene>
<evidence type="ECO:0000313" key="9">
    <source>
        <dbReference type="Proteomes" id="UP001146067"/>
    </source>
</evidence>
<dbReference type="InterPro" id="IPR046945">
    <property type="entry name" value="RHMD-like"/>
</dbReference>
<evidence type="ECO:0000313" key="8">
    <source>
        <dbReference type="EMBL" id="MDA1362082.1"/>
    </source>
</evidence>
<dbReference type="SUPFAM" id="SSF51604">
    <property type="entry name" value="Enolase C-terminal domain-like"/>
    <property type="match status" value="1"/>
</dbReference>
<dbReference type="PANTHER" id="PTHR13794">
    <property type="entry name" value="ENOLASE SUPERFAMILY, MANDELATE RACEMASE"/>
    <property type="match status" value="1"/>
</dbReference>
<evidence type="ECO:0000256" key="6">
    <source>
        <dbReference type="ARBA" id="ARBA00023239"/>
    </source>
</evidence>